<gene>
    <name evidence="2" type="ORF">MG293_015929</name>
</gene>
<feature type="compositionally biased region" description="Basic and acidic residues" evidence="1">
    <location>
        <begin position="55"/>
        <end position="75"/>
    </location>
</feature>
<comment type="caution">
    <text evidence="2">The sequence shown here is derived from an EMBL/GenBank/DDBJ whole genome shotgun (WGS) entry which is preliminary data.</text>
</comment>
<feature type="compositionally biased region" description="Low complexity" evidence="1">
    <location>
        <begin position="105"/>
        <end position="118"/>
    </location>
</feature>
<keyword evidence="3" id="KW-1185">Reference proteome</keyword>
<feature type="region of interest" description="Disordered" evidence="1">
    <location>
        <begin position="53"/>
        <end position="124"/>
    </location>
</feature>
<sequence length="321" mass="34638">MGKTREVRGGRCRVEVCSQKIRRKEDKKALRRQGKRVGAGKENGSGIQVLVTLEESGRAPDTQRHPTRLAAREGWETTLDSRQFTPQPGPPEERPACALKEEDAASAAAARPSTSAEALQAAAPGVWDPALKPVAHASENTLPPRPPGDGPRPPASAGPGRGRGPRRKAAPRQRLRKREPWLKAGTRGARTTLPPKRGGAGRAAGGGGDAGGRPCPRAAPQVTFTRIHKGSQVCRCSECGKTFRNPRIFSAENSKDGKNYGNINHSLSLNEHKPRHLESQFSCDKCLEQTEISHPGEALLTYKDDCDASHMASSFTYCDII</sequence>
<dbReference type="AlphaFoldDB" id="A0AAD4TZD1"/>
<accession>A0AAD4TZD1</accession>
<feature type="compositionally biased region" description="Basic and acidic residues" evidence="1">
    <location>
        <begin position="91"/>
        <end position="103"/>
    </location>
</feature>
<evidence type="ECO:0000313" key="3">
    <source>
        <dbReference type="Proteomes" id="UP001214576"/>
    </source>
</evidence>
<feature type="compositionally biased region" description="Pro residues" evidence="1">
    <location>
        <begin position="143"/>
        <end position="156"/>
    </location>
</feature>
<name>A0AAD4TZD1_OVIAM</name>
<feature type="region of interest" description="Disordered" evidence="1">
    <location>
        <begin position="137"/>
        <end position="214"/>
    </location>
</feature>
<proteinExistence type="predicted"/>
<feature type="compositionally biased region" description="Gly residues" evidence="1">
    <location>
        <begin position="198"/>
        <end position="211"/>
    </location>
</feature>
<organism evidence="2 3">
    <name type="scientific">Ovis ammon polii</name>
    <dbReference type="NCBI Taxonomy" id="230172"/>
    <lineage>
        <taxon>Eukaryota</taxon>
        <taxon>Metazoa</taxon>
        <taxon>Chordata</taxon>
        <taxon>Craniata</taxon>
        <taxon>Vertebrata</taxon>
        <taxon>Euteleostomi</taxon>
        <taxon>Mammalia</taxon>
        <taxon>Eutheria</taxon>
        <taxon>Laurasiatheria</taxon>
        <taxon>Artiodactyla</taxon>
        <taxon>Ruminantia</taxon>
        <taxon>Pecora</taxon>
        <taxon>Bovidae</taxon>
        <taxon>Caprinae</taxon>
        <taxon>Ovis</taxon>
    </lineage>
</organism>
<reference evidence="2" key="1">
    <citation type="submission" date="2022-03" db="EMBL/GenBank/DDBJ databases">
        <title>Genomic analyses of argali, domestic sheep and their hybrids provide insights into chromosomal evolution, heterosis and genetic basis of agronomic traits.</title>
        <authorList>
            <person name="Li M."/>
        </authorList>
    </citation>
    <scope>NUCLEOTIDE SEQUENCE</scope>
    <source>
        <strain evidence="2">CAU-MHL-2022a</strain>
        <tissue evidence="2">Skin</tissue>
    </source>
</reference>
<protein>
    <submittedName>
        <fullName evidence="2">Uncharacterized protein</fullName>
    </submittedName>
</protein>
<dbReference type="EMBL" id="JAKZEL010000019">
    <property type="protein sequence ID" value="KAI4535069.1"/>
    <property type="molecule type" value="Genomic_DNA"/>
</dbReference>
<evidence type="ECO:0000313" key="2">
    <source>
        <dbReference type="EMBL" id="KAI4535069.1"/>
    </source>
</evidence>
<evidence type="ECO:0000256" key="1">
    <source>
        <dbReference type="SAM" id="MobiDB-lite"/>
    </source>
</evidence>
<feature type="compositionally biased region" description="Basic residues" evidence="1">
    <location>
        <begin position="163"/>
        <end position="177"/>
    </location>
</feature>
<dbReference type="Proteomes" id="UP001214576">
    <property type="component" value="Unassembled WGS sequence"/>
</dbReference>